<dbReference type="GO" id="GO:0000196">
    <property type="term" value="P:cell integrity MAPK cascade"/>
    <property type="evidence" value="ECO:0007669"/>
    <property type="project" value="UniProtKB-ARBA"/>
</dbReference>
<dbReference type="PANTHER" id="PTHR24356">
    <property type="entry name" value="SERINE/THREONINE-PROTEIN KINASE"/>
    <property type="match status" value="1"/>
</dbReference>
<dbReference type="Proteomes" id="UP000094285">
    <property type="component" value="Unassembled WGS sequence"/>
</dbReference>
<dbReference type="Pfam" id="PF25347">
    <property type="entry name" value="PH_PKH3_C"/>
    <property type="match status" value="1"/>
</dbReference>
<evidence type="ECO:0000313" key="13">
    <source>
        <dbReference type="EMBL" id="ODV78893.1"/>
    </source>
</evidence>
<evidence type="ECO:0000259" key="12">
    <source>
        <dbReference type="PROSITE" id="PS50011"/>
    </source>
</evidence>
<feature type="non-terminal residue" evidence="13">
    <location>
        <position position="759"/>
    </location>
</feature>
<dbReference type="GO" id="GO:0030447">
    <property type="term" value="P:filamentous growth"/>
    <property type="evidence" value="ECO:0007669"/>
    <property type="project" value="UniProtKB-ARBA"/>
</dbReference>
<sequence length="759" mass="84308">SASQAKRRSANDYQFGTRIGEGSYSTVFSALDVHNKQTYAIKVLSKRHIVKEDKIKYVNIEKTTLHRLGQQHPGIVQLYYTFQDESSLFFVLDFAEYGELLSIIRKFGSLSEQVAKFYMCQIVDAVRFIHSKGVIHRDLKPENILVGHDFNLKITDFGAAKLLGGSDDNSGENIDYNDVHEAPDKADRQGSFVGTAEYVSPELLKHNVCGFESDVWALGCILYQFFHGNPPFKGNTEYLTFEKIIAVDYSFRTKTPVPADVVQLVDQILVADPSQRLTISQIMASHWFHEVHWDDQNYIWGRKVPRFEPHGSTPAATTSSYMPGLKTGSNRDMKQSSSFQQLHSQIQLSDYNLIPSFGSKTAYQPANKLKKTYMPPPASPQQMANPSNQPSPPKVSANQYSNRFPGPPPHQLGFPMNGSKPGPIPGPMPRINSPYIPSSPSQNFINASSPESPGRIPKHTNLRSKTAFNNISSNGNDLISAPPSMPAPPSSSSPTIPPPSVRKPSGSVPTYKPTQTSAQVQSIGVPSAPHAAAAAAAAGKQQPPQPKSSPSLNQQGFANNRLPSLENTIKFSEIYSLLEPEEKILKMDTVFKLYLSNSIVKRSQAEPLDDSAIDELITRFQRELARNTVPVVTVITNFARVFFIDGLLNVILVDLKANQGSDYLMYDYEFESIAVDGDDNPIDEEVYGYLILELIREDGDLIFLKRIAPTDRLSLGDTVKVLDRSENPVKLGKNYGWIECLLMAKELISKPKPQEEEKP</sequence>
<feature type="compositionally biased region" description="Pro residues" evidence="11">
    <location>
        <begin position="483"/>
        <end position="501"/>
    </location>
</feature>
<evidence type="ECO:0000256" key="8">
    <source>
        <dbReference type="ARBA" id="ARBA00047899"/>
    </source>
</evidence>
<dbReference type="InterPro" id="IPR039046">
    <property type="entry name" value="PDPK1"/>
</dbReference>
<dbReference type="AlphaFoldDB" id="A0A1E4SHB2"/>
<evidence type="ECO:0000256" key="6">
    <source>
        <dbReference type="ARBA" id="ARBA00022777"/>
    </source>
</evidence>
<evidence type="ECO:0000256" key="2">
    <source>
        <dbReference type="ARBA" id="ARBA00012513"/>
    </source>
</evidence>
<dbReference type="InterPro" id="IPR017441">
    <property type="entry name" value="Protein_kinase_ATP_BS"/>
</dbReference>
<dbReference type="Gene3D" id="1.10.510.10">
    <property type="entry name" value="Transferase(Phosphotransferase) domain 1"/>
    <property type="match status" value="1"/>
</dbReference>
<keyword evidence="14" id="KW-1185">Reference proteome</keyword>
<evidence type="ECO:0000256" key="1">
    <source>
        <dbReference type="ARBA" id="ARBA00010006"/>
    </source>
</evidence>
<dbReference type="SUPFAM" id="SSF56112">
    <property type="entry name" value="Protein kinase-like (PK-like)"/>
    <property type="match status" value="1"/>
</dbReference>
<dbReference type="InterPro" id="IPR000719">
    <property type="entry name" value="Prot_kinase_dom"/>
</dbReference>
<gene>
    <name evidence="13" type="ORF">CANTADRAFT_39720</name>
</gene>
<dbReference type="PROSITE" id="PS50011">
    <property type="entry name" value="PROTEIN_KINASE_DOM"/>
    <property type="match status" value="1"/>
</dbReference>
<dbReference type="EMBL" id="KV453912">
    <property type="protein sequence ID" value="ODV78893.1"/>
    <property type="molecule type" value="Genomic_DNA"/>
</dbReference>
<evidence type="ECO:0000256" key="9">
    <source>
        <dbReference type="ARBA" id="ARBA00048679"/>
    </source>
</evidence>
<dbReference type="GeneID" id="30982952"/>
<dbReference type="InterPro" id="IPR011009">
    <property type="entry name" value="Kinase-like_dom_sf"/>
</dbReference>
<dbReference type="FunFam" id="1.10.510.10:FF:000534">
    <property type="entry name" value="Serine/threonine-protein kinase PKH2"/>
    <property type="match status" value="1"/>
</dbReference>
<dbReference type="Pfam" id="PF00069">
    <property type="entry name" value="Pkinase"/>
    <property type="match status" value="1"/>
</dbReference>
<keyword evidence="6 13" id="KW-0418">Kinase</keyword>
<evidence type="ECO:0000256" key="3">
    <source>
        <dbReference type="ARBA" id="ARBA00022527"/>
    </source>
</evidence>
<evidence type="ECO:0000256" key="4">
    <source>
        <dbReference type="ARBA" id="ARBA00022679"/>
    </source>
</evidence>
<comment type="catalytic activity">
    <reaction evidence="9">
        <text>L-seryl-[protein] + ATP = O-phospho-L-seryl-[protein] + ADP + H(+)</text>
        <dbReference type="Rhea" id="RHEA:17989"/>
        <dbReference type="Rhea" id="RHEA-COMP:9863"/>
        <dbReference type="Rhea" id="RHEA-COMP:11604"/>
        <dbReference type="ChEBI" id="CHEBI:15378"/>
        <dbReference type="ChEBI" id="CHEBI:29999"/>
        <dbReference type="ChEBI" id="CHEBI:30616"/>
        <dbReference type="ChEBI" id="CHEBI:83421"/>
        <dbReference type="ChEBI" id="CHEBI:456216"/>
        <dbReference type="EC" id="2.7.11.1"/>
    </reaction>
</comment>
<evidence type="ECO:0000256" key="5">
    <source>
        <dbReference type="ARBA" id="ARBA00022741"/>
    </source>
</evidence>
<keyword evidence="5 10" id="KW-0547">Nucleotide-binding</keyword>
<evidence type="ECO:0000256" key="10">
    <source>
        <dbReference type="PROSITE-ProRule" id="PRU10141"/>
    </source>
</evidence>
<dbReference type="PROSITE" id="PS00107">
    <property type="entry name" value="PROTEIN_KINASE_ATP"/>
    <property type="match status" value="1"/>
</dbReference>
<organism evidence="13 14">
    <name type="scientific">Suhomyces tanzawaensis NRRL Y-17324</name>
    <dbReference type="NCBI Taxonomy" id="984487"/>
    <lineage>
        <taxon>Eukaryota</taxon>
        <taxon>Fungi</taxon>
        <taxon>Dikarya</taxon>
        <taxon>Ascomycota</taxon>
        <taxon>Saccharomycotina</taxon>
        <taxon>Pichiomycetes</taxon>
        <taxon>Debaryomycetaceae</taxon>
        <taxon>Suhomyces</taxon>
    </lineage>
</organism>
<feature type="compositionally biased region" description="Polar residues" evidence="11">
    <location>
        <begin position="314"/>
        <end position="328"/>
    </location>
</feature>
<dbReference type="CDD" id="cd05581">
    <property type="entry name" value="STKc_PDK1"/>
    <property type="match status" value="1"/>
</dbReference>
<dbReference type="SMART" id="SM00220">
    <property type="entry name" value="S_TKc"/>
    <property type="match status" value="1"/>
</dbReference>
<feature type="non-terminal residue" evidence="13">
    <location>
        <position position="1"/>
    </location>
</feature>
<feature type="compositionally biased region" description="Polar residues" evidence="11">
    <location>
        <begin position="512"/>
        <end position="524"/>
    </location>
</feature>
<comment type="catalytic activity">
    <reaction evidence="8">
        <text>L-threonyl-[protein] + ATP = O-phospho-L-threonyl-[protein] + ADP + H(+)</text>
        <dbReference type="Rhea" id="RHEA:46608"/>
        <dbReference type="Rhea" id="RHEA-COMP:11060"/>
        <dbReference type="Rhea" id="RHEA-COMP:11605"/>
        <dbReference type="ChEBI" id="CHEBI:15378"/>
        <dbReference type="ChEBI" id="CHEBI:30013"/>
        <dbReference type="ChEBI" id="CHEBI:30616"/>
        <dbReference type="ChEBI" id="CHEBI:61977"/>
        <dbReference type="ChEBI" id="CHEBI:456216"/>
        <dbReference type="EC" id="2.7.11.1"/>
    </reaction>
</comment>
<feature type="compositionally biased region" description="Polar residues" evidence="11">
    <location>
        <begin position="435"/>
        <end position="451"/>
    </location>
</feature>
<feature type="region of interest" description="Disordered" evidence="11">
    <location>
        <begin position="370"/>
        <end position="558"/>
    </location>
</feature>
<dbReference type="InterPro" id="IPR008271">
    <property type="entry name" value="Ser/Thr_kinase_AS"/>
</dbReference>
<dbReference type="PROSITE" id="PS00108">
    <property type="entry name" value="PROTEIN_KINASE_ST"/>
    <property type="match status" value="1"/>
</dbReference>
<keyword evidence="7 10" id="KW-0067">ATP-binding</keyword>
<feature type="domain" description="Protein kinase" evidence="12">
    <location>
        <begin position="13"/>
        <end position="288"/>
    </location>
</feature>
<name>A0A1E4SHB2_9ASCO</name>
<proteinExistence type="inferred from homology"/>
<dbReference type="InterPro" id="IPR050236">
    <property type="entry name" value="Ser_Thr_kinase_AGC"/>
</dbReference>
<evidence type="ECO:0000256" key="11">
    <source>
        <dbReference type="SAM" id="MobiDB-lite"/>
    </source>
</evidence>
<dbReference type="RefSeq" id="XP_020064015.1">
    <property type="nucleotide sequence ID" value="XM_020208816.1"/>
</dbReference>
<accession>A0A1E4SHB2</accession>
<keyword evidence="3" id="KW-0723">Serine/threonine-protein kinase</keyword>
<evidence type="ECO:0000256" key="7">
    <source>
        <dbReference type="ARBA" id="ARBA00022840"/>
    </source>
</evidence>
<feature type="compositionally biased region" description="Low complexity" evidence="11">
    <location>
        <begin position="526"/>
        <end position="542"/>
    </location>
</feature>
<dbReference type="FunFam" id="3.30.200.20:FF:000128">
    <property type="entry name" value="Serine/threonine-protein kinase ksg1"/>
    <property type="match status" value="1"/>
</dbReference>
<feature type="compositionally biased region" description="Polar residues" evidence="11">
    <location>
        <begin position="463"/>
        <end position="477"/>
    </location>
</feature>
<dbReference type="GO" id="GO:0005524">
    <property type="term" value="F:ATP binding"/>
    <property type="evidence" value="ECO:0007669"/>
    <property type="project" value="UniProtKB-UniRule"/>
</dbReference>
<reference evidence="14" key="1">
    <citation type="submission" date="2016-05" db="EMBL/GenBank/DDBJ databases">
        <title>Comparative genomics of biotechnologically important yeasts.</title>
        <authorList>
            <consortium name="DOE Joint Genome Institute"/>
            <person name="Riley R."/>
            <person name="Haridas S."/>
            <person name="Wolfe K.H."/>
            <person name="Lopes M.R."/>
            <person name="Hittinger C.T."/>
            <person name="Goker M."/>
            <person name="Salamov A."/>
            <person name="Wisecaver J."/>
            <person name="Long T.M."/>
            <person name="Aerts A.L."/>
            <person name="Barry K."/>
            <person name="Choi C."/>
            <person name="Clum A."/>
            <person name="Coughlan A.Y."/>
            <person name="Deshpande S."/>
            <person name="Douglass A.P."/>
            <person name="Hanson S.J."/>
            <person name="Klenk H.-P."/>
            <person name="Labutti K."/>
            <person name="Lapidus A."/>
            <person name="Lindquist E."/>
            <person name="Lipzen A."/>
            <person name="Meier-Kolthoff J.P."/>
            <person name="Ohm R.A."/>
            <person name="Otillar R.P."/>
            <person name="Pangilinan J."/>
            <person name="Peng Y."/>
            <person name="Rokas A."/>
            <person name="Rosa C.A."/>
            <person name="Scheuner C."/>
            <person name="Sibirny A.A."/>
            <person name="Slot J.C."/>
            <person name="Stielow J.B."/>
            <person name="Sun H."/>
            <person name="Kurtzman C.P."/>
            <person name="Blackwell M."/>
            <person name="Grigoriev I.V."/>
            <person name="Jeffries T.W."/>
        </authorList>
    </citation>
    <scope>NUCLEOTIDE SEQUENCE [LARGE SCALE GENOMIC DNA]</scope>
    <source>
        <strain evidence="14">NRRL Y-17324</strain>
    </source>
</reference>
<evidence type="ECO:0000313" key="14">
    <source>
        <dbReference type="Proteomes" id="UP000094285"/>
    </source>
</evidence>
<comment type="similarity">
    <text evidence="1">Belongs to the protein kinase superfamily. AGC Ser/Thr protein kinase family. PDPK1 subfamily.</text>
</comment>
<dbReference type="GO" id="GO:0004674">
    <property type="term" value="F:protein serine/threonine kinase activity"/>
    <property type="evidence" value="ECO:0007669"/>
    <property type="project" value="UniProtKB-KW"/>
</dbReference>
<dbReference type="Gene3D" id="3.30.200.20">
    <property type="entry name" value="Phosphorylase Kinase, domain 1"/>
    <property type="match status" value="1"/>
</dbReference>
<dbReference type="PANTHER" id="PTHR24356:SF163">
    <property type="entry name" value="3-PHOSPHOINOSITIDE-DEPENDENT PROTEIN KINASE 1-RELATED"/>
    <property type="match status" value="1"/>
</dbReference>
<feature type="region of interest" description="Disordered" evidence="11">
    <location>
        <begin position="311"/>
        <end position="341"/>
    </location>
</feature>
<dbReference type="STRING" id="984487.A0A1E4SHB2"/>
<dbReference type="OrthoDB" id="347657at2759"/>
<feature type="binding site" evidence="10">
    <location>
        <position position="42"/>
    </location>
    <ligand>
        <name>ATP</name>
        <dbReference type="ChEBI" id="CHEBI:30616"/>
    </ligand>
</feature>
<keyword evidence="4" id="KW-0808">Transferase</keyword>
<dbReference type="EC" id="2.7.11.1" evidence="2"/>
<dbReference type="InterPro" id="IPR057614">
    <property type="entry name" value="PH_PKH3_C"/>
</dbReference>
<protein>
    <recommendedName>
        <fullName evidence="2">non-specific serine/threonine protein kinase</fullName>
        <ecNumber evidence="2">2.7.11.1</ecNumber>
    </recommendedName>
</protein>